<sequence>MPSKRSLGEVDYDLCDFGKELSCTLNNEVESGNLRELKGAQAVAAALPPPPPPTSCCRYRFAVDAKKSPPNVSATSRHRRQPPSRTAFAGQSTNRTSNVLVFSTSPQPFCPPLSNRHRGQSVDCLRNRH</sequence>
<organism evidence="2">
    <name type="scientific">Oryza sativa subsp. japonica</name>
    <name type="common">Rice</name>
    <dbReference type="NCBI Taxonomy" id="39947"/>
    <lineage>
        <taxon>Eukaryota</taxon>
        <taxon>Viridiplantae</taxon>
        <taxon>Streptophyta</taxon>
        <taxon>Embryophyta</taxon>
        <taxon>Tracheophyta</taxon>
        <taxon>Spermatophyta</taxon>
        <taxon>Magnoliopsida</taxon>
        <taxon>Liliopsida</taxon>
        <taxon>Poales</taxon>
        <taxon>Poaceae</taxon>
        <taxon>BOP clade</taxon>
        <taxon>Oryzoideae</taxon>
        <taxon>Oryzeae</taxon>
        <taxon>Oryzinae</taxon>
        <taxon>Oryza</taxon>
        <taxon>Oryza sativa</taxon>
    </lineage>
</organism>
<dbReference type="EMBL" id="AP005500">
    <property type="protein sequence ID" value="BAD31515.1"/>
    <property type="molecule type" value="Genomic_DNA"/>
</dbReference>
<name>Q69PP5_ORYSJ</name>
<feature type="region of interest" description="Disordered" evidence="1">
    <location>
        <begin position="67"/>
        <end position="95"/>
    </location>
</feature>
<accession>Q69PP5</accession>
<gene>
    <name evidence="2" type="primary">P0451H06.109</name>
</gene>
<evidence type="ECO:0000313" key="2">
    <source>
        <dbReference type="EMBL" id="BAD31515.1"/>
    </source>
</evidence>
<reference evidence="2" key="1">
    <citation type="journal article" date="2004" name="Plant Cell">
        <title>Composition and structure of the centromeric region of rice chromosome 8.</title>
        <authorList>
            <person name="Wu J."/>
            <person name="Yamagata H."/>
            <person name="Hayashi-Tsugane M."/>
            <person name="Hijishita S."/>
            <person name="Fujisawa M."/>
            <person name="Shibata M."/>
            <person name="Itoh Y."/>
            <person name="Nakamura M."/>
            <person name="Sakaguchi M."/>
            <person name="Yoshihara R."/>
            <person name="Kobayashi H."/>
            <person name="Itoh K."/>
            <person name="Karasawa W."/>
            <person name="Yamamoto M."/>
            <person name="Saji S."/>
            <person name="Katagiri S."/>
            <person name="Kanamori H."/>
            <person name="Namiki N."/>
            <person name="Katayose Y."/>
            <person name="Matsumoto T."/>
            <person name="Sasaki T."/>
        </authorList>
    </citation>
    <scope>NUCLEOTIDE SEQUENCE</scope>
</reference>
<evidence type="ECO:0000256" key="1">
    <source>
        <dbReference type="SAM" id="MobiDB-lite"/>
    </source>
</evidence>
<dbReference type="AlphaFoldDB" id="Q69PP5"/>
<proteinExistence type="predicted"/>
<protein>
    <submittedName>
        <fullName evidence="2">Uncharacterized protein</fullName>
    </submittedName>
</protein>